<accession>A0ACA9MPC5</accession>
<dbReference type="Proteomes" id="UP000789702">
    <property type="component" value="Unassembled WGS sequence"/>
</dbReference>
<evidence type="ECO:0000313" key="1">
    <source>
        <dbReference type="EMBL" id="CAG8599034.1"/>
    </source>
</evidence>
<feature type="non-terminal residue" evidence="1">
    <location>
        <position position="1"/>
    </location>
</feature>
<protein>
    <submittedName>
        <fullName evidence="1">3648_t:CDS:1</fullName>
    </submittedName>
</protein>
<gene>
    <name evidence="1" type="ORF">DHETER_LOCUS7171</name>
</gene>
<comment type="caution">
    <text evidence="1">The sequence shown here is derived from an EMBL/GenBank/DDBJ whole genome shotgun (WGS) entry which is preliminary data.</text>
</comment>
<evidence type="ECO:0000313" key="2">
    <source>
        <dbReference type="Proteomes" id="UP000789702"/>
    </source>
</evidence>
<dbReference type="EMBL" id="CAJVPU010009845">
    <property type="protein sequence ID" value="CAG8599034.1"/>
    <property type="molecule type" value="Genomic_DNA"/>
</dbReference>
<name>A0ACA9MPC5_9GLOM</name>
<sequence>YMEPKQISSASLSEHIEDSKEQELTTNKESWDDIVSQENPWINSNTSTRNTELSKQNNKTTHVSEKDLENSGRTSHAVTSAESPEPPELASPSLQKELTETNPQEGHPKEVSDHNPNTKENLEEITQDQDSPVLMEMQTETTTANNNLPSVSPDNSSTRDLQERYKRGRKYFTRC</sequence>
<keyword evidence="2" id="KW-1185">Reference proteome</keyword>
<organism evidence="1 2">
    <name type="scientific">Dentiscutata heterogama</name>
    <dbReference type="NCBI Taxonomy" id="1316150"/>
    <lineage>
        <taxon>Eukaryota</taxon>
        <taxon>Fungi</taxon>
        <taxon>Fungi incertae sedis</taxon>
        <taxon>Mucoromycota</taxon>
        <taxon>Glomeromycotina</taxon>
        <taxon>Glomeromycetes</taxon>
        <taxon>Diversisporales</taxon>
        <taxon>Gigasporaceae</taxon>
        <taxon>Dentiscutata</taxon>
    </lineage>
</organism>
<proteinExistence type="predicted"/>
<reference evidence="1" key="1">
    <citation type="submission" date="2021-06" db="EMBL/GenBank/DDBJ databases">
        <authorList>
            <person name="Kallberg Y."/>
            <person name="Tangrot J."/>
            <person name="Rosling A."/>
        </authorList>
    </citation>
    <scope>NUCLEOTIDE SEQUENCE</scope>
    <source>
        <strain evidence="1">IL203A</strain>
    </source>
</reference>